<evidence type="ECO:0000256" key="1">
    <source>
        <dbReference type="ARBA" id="ARBA00006540"/>
    </source>
</evidence>
<evidence type="ECO:0000256" key="3">
    <source>
        <dbReference type="ARBA" id="ARBA00022884"/>
    </source>
</evidence>
<feature type="region of interest" description="Disordered" evidence="7">
    <location>
        <begin position="125"/>
        <end position="147"/>
    </location>
</feature>
<dbReference type="STRING" id="1798381.A2721_03400"/>
<keyword evidence="5" id="KW-0687">Ribonucleoprotein</keyword>
<keyword evidence="4 8" id="KW-0689">Ribosomal protein</keyword>
<dbReference type="GO" id="GO:0003735">
    <property type="term" value="F:structural constituent of ribosome"/>
    <property type="evidence" value="ECO:0007669"/>
    <property type="project" value="UniProtKB-UniRule"/>
</dbReference>
<dbReference type="PANTHER" id="PTHR11229">
    <property type="entry name" value="50S RIBOSOMAL PROTEIN L3"/>
    <property type="match status" value="1"/>
</dbReference>
<dbReference type="PANTHER" id="PTHR11229:SF16">
    <property type="entry name" value="LARGE RIBOSOMAL SUBUNIT PROTEIN UL3C"/>
    <property type="match status" value="1"/>
</dbReference>
<dbReference type="GO" id="GO:0006412">
    <property type="term" value="P:translation"/>
    <property type="evidence" value="ECO:0007669"/>
    <property type="project" value="UniProtKB-UniRule"/>
</dbReference>
<keyword evidence="2" id="KW-0699">rRNA-binding</keyword>
<evidence type="ECO:0000256" key="6">
    <source>
        <dbReference type="NCBIfam" id="TIGR03625"/>
    </source>
</evidence>
<dbReference type="InterPro" id="IPR009000">
    <property type="entry name" value="Transl_B-barrel_sf"/>
</dbReference>
<dbReference type="GO" id="GO:0019843">
    <property type="term" value="F:rRNA binding"/>
    <property type="evidence" value="ECO:0007669"/>
    <property type="project" value="UniProtKB-KW"/>
</dbReference>
<accession>A0A1F6A2I3</accession>
<evidence type="ECO:0000256" key="4">
    <source>
        <dbReference type="ARBA" id="ARBA00022980"/>
    </source>
</evidence>
<dbReference type="GO" id="GO:0022625">
    <property type="term" value="C:cytosolic large ribosomal subunit"/>
    <property type="evidence" value="ECO:0007669"/>
    <property type="project" value="TreeGrafter"/>
</dbReference>
<protein>
    <recommendedName>
        <fullName evidence="6">50S ribosomal protein L3</fullName>
    </recommendedName>
</protein>
<dbReference type="NCBIfam" id="TIGR03625">
    <property type="entry name" value="L3_bact"/>
    <property type="match status" value="1"/>
</dbReference>
<comment type="similarity">
    <text evidence="1">Belongs to the universal ribosomal protein uL3 family.</text>
</comment>
<reference evidence="8 9" key="1">
    <citation type="journal article" date="2016" name="Nat. Commun.">
        <title>Thousands of microbial genomes shed light on interconnected biogeochemical processes in an aquifer system.</title>
        <authorList>
            <person name="Anantharaman K."/>
            <person name="Brown C.T."/>
            <person name="Hug L.A."/>
            <person name="Sharon I."/>
            <person name="Castelle C.J."/>
            <person name="Probst A.J."/>
            <person name="Thomas B.C."/>
            <person name="Singh A."/>
            <person name="Wilkins M.J."/>
            <person name="Karaoz U."/>
            <person name="Brodie E.L."/>
            <person name="Williams K.H."/>
            <person name="Hubbard S.S."/>
            <person name="Banfield J.F."/>
        </authorList>
    </citation>
    <scope>NUCLEOTIDE SEQUENCE [LARGE SCALE GENOMIC DNA]</scope>
</reference>
<proteinExistence type="inferred from homology"/>
<dbReference type="EMBL" id="MFJK01000013">
    <property type="protein sequence ID" value="OGG18881.1"/>
    <property type="molecule type" value="Genomic_DNA"/>
</dbReference>
<sequence>MNTFYGFKQSQSQDFDSKGNRVPLTWVKVEPVTVVSQKTNSVQIAFGTRKHPNKSLQGLFKNLTDKLSPRYLRETKFDKSDQLDQFPIGHKIQIPDVFDAGDKVKVTGTSIGKGFAGVMKRHGFHGGPKTHGQSLRPRHPGSIGQTTTPGRVYRGKKMAGHLGNAQVTIRNLEIFAVKPEENLLAIKGLVPGHKGSLLRITKLV</sequence>
<dbReference type="Proteomes" id="UP000177871">
    <property type="component" value="Unassembled WGS sequence"/>
</dbReference>
<dbReference type="FunFam" id="2.40.30.10:FF:000004">
    <property type="entry name" value="50S ribosomal protein L3"/>
    <property type="match status" value="1"/>
</dbReference>
<dbReference type="InterPro" id="IPR000597">
    <property type="entry name" value="Ribosomal_uL3"/>
</dbReference>
<evidence type="ECO:0000256" key="5">
    <source>
        <dbReference type="ARBA" id="ARBA00023274"/>
    </source>
</evidence>
<gene>
    <name evidence="8" type="ORF">A2721_03400</name>
</gene>
<dbReference type="InterPro" id="IPR019927">
    <property type="entry name" value="Ribosomal_uL3_bac/org-type"/>
</dbReference>
<comment type="caution">
    <text evidence="8">The sequence shown here is derived from an EMBL/GenBank/DDBJ whole genome shotgun (WGS) entry which is preliminary data.</text>
</comment>
<dbReference type="SUPFAM" id="SSF50447">
    <property type="entry name" value="Translation proteins"/>
    <property type="match status" value="1"/>
</dbReference>
<evidence type="ECO:0000256" key="7">
    <source>
        <dbReference type="SAM" id="MobiDB-lite"/>
    </source>
</evidence>
<organism evidence="8 9">
    <name type="scientific">Candidatus Gottesmanbacteria bacterium RIFCSPHIGHO2_01_FULL_47_48</name>
    <dbReference type="NCBI Taxonomy" id="1798381"/>
    <lineage>
        <taxon>Bacteria</taxon>
        <taxon>Candidatus Gottesmaniibacteriota</taxon>
    </lineage>
</organism>
<evidence type="ECO:0000256" key="2">
    <source>
        <dbReference type="ARBA" id="ARBA00022730"/>
    </source>
</evidence>
<keyword evidence="3" id="KW-0694">RNA-binding</keyword>
<dbReference type="Gene3D" id="2.40.30.10">
    <property type="entry name" value="Translation factors"/>
    <property type="match status" value="1"/>
</dbReference>
<evidence type="ECO:0000313" key="9">
    <source>
        <dbReference type="Proteomes" id="UP000177871"/>
    </source>
</evidence>
<evidence type="ECO:0000313" key="8">
    <source>
        <dbReference type="EMBL" id="OGG18881.1"/>
    </source>
</evidence>
<dbReference type="AlphaFoldDB" id="A0A1F6A2I3"/>
<name>A0A1F6A2I3_9BACT</name>
<dbReference type="Pfam" id="PF00297">
    <property type="entry name" value="Ribosomal_L3"/>
    <property type="match status" value="1"/>
</dbReference>